<proteinExistence type="predicted"/>
<name>A0A8J3KDF3_9ACTN</name>
<sequence length="144" mass="15747">MPGQSAYGPMPTTAQLADLARPVPPLVTVSGVGEGIVPAALLFWGQGDDGWHAGIAWIYRIFRGQPLRALLTTWVPAGQVRERAGESYERVPRIVLRGPASTWPVLPPAYPKIGPEWVERHHHTVRADPTGEYADLRDDIRAGP</sequence>
<evidence type="ECO:0000313" key="2">
    <source>
        <dbReference type="Proteomes" id="UP000619293"/>
    </source>
</evidence>
<accession>A0A8J3KDF3</accession>
<gene>
    <name evidence="1" type="ORF">Cch02nite_81870</name>
</gene>
<dbReference type="EMBL" id="BONG01000115">
    <property type="protein sequence ID" value="GIF94743.1"/>
    <property type="molecule type" value="Genomic_DNA"/>
</dbReference>
<protein>
    <submittedName>
        <fullName evidence="1">Uncharacterized protein</fullName>
    </submittedName>
</protein>
<reference evidence="1 2" key="1">
    <citation type="submission" date="2021-01" db="EMBL/GenBank/DDBJ databases">
        <title>Whole genome shotgun sequence of Catellatospora chokoriensis NBRC 107358.</title>
        <authorList>
            <person name="Komaki H."/>
            <person name="Tamura T."/>
        </authorList>
    </citation>
    <scope>NUCLEOTIDE SEQUENCE [LARGE SCALE GENOMIC DNA]</scope>
    <source>
        <strain evidence="1 2">NBRC 107358</strain>
    </source>
</reference>
<evidence type="ECO:0000313" key="1">
    <source>
        <dbReference type="EMBL" id="GIF94743.1"/>
    </source>
</evidence>
<comment type="caution">
    <text evidence="1">The sequence shown here is derived from an EMBL/GenBank/DDBJ whole genome shotgun (WGS) entry which is preliminary data.</text>
</comment>
<dbReference type="AlphaFoldDB" id="A0A8J3KDF3"/>
<keyword evidence="2" id="KW-1185">Reference proteome</keyword>
<dbReference type="Proteomes" id="UP000619293">
    <property type="component" value="Unassembled WGS sequence"/>
</dbReference>
<organism evidence="1 2">
    <name type="scientific">Catellatospora chokoriensis</name>
    <dbReference type="NCBI Taxonomy" id="310353"/>
    <lineage>
        <taxon>Bacteria</taxon>
        <taxon>Bacillati</taxon>
        <taxon>Actinomycetota</taxon>
        <taxon>Actinomycetes</taxon>
        <taxon>Micromonosporales</taxon>
        <taxon>Micromonosporaceae</taxon>
        <taxon>Catellatospora</taxon>
    </lineage>
</organism>